<gene>
    <name evidence="1" type="ORF">H4O21_08295</name>
</gene>
<proteinExistence type="predicted"/>
<comment type="caution">
    <text evidence="1">The sequence shown here is derived from an EMBL/GenBank/DDBJ whole genome shotgun (WGS) entry which is preliminary data.</text>
</comment>
<dbReference type="AlphaFoldDB" id="A0A839INT9"/>
<accession>A0A839INT9</accession>
<sequence length="317" mass="36638">MLLKAQLAQSPQTFDFIQVVRLLRGMKLSQNIFFWAEPVPAGYAREITAVEQAGSVSRYRLGLEALSGVKGVLPSYFHEELLSSLHDEDRALDEFLNIFNHRYFQLLHQAIEKGHLQLREEQESQSDSLTRLAQRRILACLSDTDTLATRSEQSYLPYTLHLGMKVRSLTGLRRLLTGYFELLIHVEAAPQSIYRLPAGSATRLGQQLGQNQKLGQGAVLGRTATLCWQRIEIRVEPRNQQEYLQLQCDDHFASRLRDLAHIYLREHTDLRLYLYVRREFINQPRLSSDQRQSIRLGEGNCLAPERHPEQYKKILLQ</sequence>
<dbReference type="PANTHER" id="PTHR35564:SF4">
    <property type="entry name" value="CYTOPLASMIC PROTEIN"/>
    <property type="match status" value="1"/>
</dbReference>
<dbReference type="Proteomes" id="UP000565262">
    <property type="component" value="Unassembled WGS sequence"/>
</dbReference>
<keyword evidence="2" id="KW-1185">Reference proteome</keyword>
<organism evidence="1 2">
    <name type="scientific">Oceanospirillum sediminis</name>
    <dbReference type="NCBI Taxonomy" id="2760088"/>
    <lineage>
        <taxon>Bacteria</taxon>
        <taxon>Pseudomonadati</taxon>
        <taxon>Pseudomonadota</taxon>
        <taxon>Gammaproteobacteria</taxon>
        <taxon>Oceanospirillales</taxon>
        <taxon>Oceanospirillaceae</taxon>
        <taxon>Oceanospirillum</taxon>
    </lineage>
</organism>
<evidence type="ECO:0000313" key="1">
    <source>
        <dbReference type="EMBL" id="MBB1486608.1"/>
    </source>
</evidence>
<dbReference type="InterPro" id="IPR010732">
    <property type="entry name" value="T6SS_TssG-like"/>
</dbReference>
<dbReference type="Pfam" id="PF06996">
    <property type="entry name" value="T6SS_TssG"/>
    <property type="match status" value="1"/>
</dbReference>
<name>A0A839INT9_9GAMM</name>
<protein>
    <submittedName>
        <fullName evidence="1">Type VI secretion system baseplate subunit TssG</fullName>
    </submittedName>
</protein>
<dbReference type="RefSeq" id="WP_182808392.1">
    <property type="nucleotide sequence ID" value="NZ_JACJFM010000008.1"/>
</dbReference>
<dbReference type="EMBL" id="JACJFM010000008">
    <property type="protein sequence ID" value="MBB1486608.1"/>
    <property type="molecule type" value="Genomic_DNA"/>
</dbReference>
<reference evidence="1 2" key="1">
    <citation type="submission" date="2020-08" db="EMBL/GenBank/DDBJ databases">
        <title>Oceanospirillum sp. nov. isolated from marine sediment.</title>
        <authorList>
            <person name="Ji X."/>
        </authorList>
    </citation>
    <scope>NUCLEOTIDE SEQUENCE [LARGE SCALE GENOMIC DNA]</scope>
    <source>
        <strain evidence="1 2">D5</strain>
    </source>
</reference>
<dbReference type="PANTHER" id="PTHR35564">
    <property type="match status" value="1"/>
</dbReference>
<evidence type="ECO:0000313" key="2">
    <source>
        <dbReference type="Proteomes" id="UP000565262"/>
    </source>
</evidence>